<protein>
    <recommendedName>
        <fullName evidence="4">MFS transporter</fullName>
    </recommendedName>
</protein>
<feature type="non-terminal residue" evidence="2">
    <location>
        <position position="76"/>
    </location>
</feature>
<proteinExistence type="predicted"/>
<organism evidence="2 3">
    <name type="scientific">Actinoallomurus acaciae</name>
    <dbReference type="NCBI Taxonomy" id="502577"/>
    <lineage>
        <taxon>Bacteria</taxon>
        <taxon>Bacillati</taxon>
        <taxon>Actinomycetota</taxon>
        <taxon>Actinomycetes</taxon>
        <taxon>Streptosporangiales</taxon>
        <taxon>Thermomonosporaceae</taxon>
        <taxon>Actinoallomurus</taxon>
    </lineage>
</organism>
<sequence length="76" mass="7771">MRALLWVRVLNQAGAFALAFLAVVAGPHLVTPVLTVFGAAALVSRWAGGVLLDRVRPRTLVVAGLAATGVALLALA</sequence>
<feature type="transmembrane region" description="Helical" evidence="1">
    <location>
        <begin position="59"/>
        <end position="75"/>
    </location>
</feature>
<evidence type="ECO:0000256" key="1">
    <source>
        <dbReference type="SAM" id="Phobius"/>
    </source>
</evidence>
<keyword evidence="1" id="KW-0812">Transmembrane</keyword>
<comment type="caution">
    <text evidence="2">The sequence shown here is derived from an EMBL/GenBank/DDBJ whole genome shotgun (WGS) entry which is preliminary data.</text>
</comment>
<evidence type="ECO:0000313" key="2">
    <source>
        <dbReference type="EMBL" id="MFB9839579.1"/>
    </source>
</evidence>
<dbReference type="SUPFAM" id="SSF103473">
    <property type="entry name" value="MFS general substrate transporter"/>
    <property type="match status" value="1"/>
</dbReference>
<accession>A0ABV5YWW5</accession>
<dbReference type="Proteomes" id="UP001589627">
    <property type="component" value="Unassembled WGS sequence"/>
</dbReference>
<reference evidence="2 3" key="1">
    <citation type="submission" date="2024-09" db="EMBL/GenBank/DDBJ databases">
        <authorList>
            <person name="Sun Q."/>
            <person name="Mori K."/>
        </authorList>
    </citation>
    <scope>NUCLEOTIDE SEQUENCE [LARGE SCALE GENOMIC DNA]</scope>
    <source>
        <strain evidence="2 3">TBRC 0563</strain>
    </source>
</reference>
<keyword evidence="3" id="KW-1185">Reference proteome</keyword>
<evidence type="ECO:0000313" key="3">
    <source>
        <dbReference type="Proteomes" id="UP001589627"/>
    </source>
</evidence>
<dbReference type="InterPro" id="IPR036259">
    <property type="entry name" value="MFS_trans_sf"/>
</dbReference>
<feature type="transmembrane region" description="Helical" evidence="1">
    <location>
        <begin position="29"/>
        <end position="47"/>
    </location>
</feature>
<keyword evidence="1" id="KW-0472">Membrane</keyword>
<evidence type="ECO:0008006" key="4">
    <source>
        <dbReference type="Google" id="ProtNLM"/>
    </source>
</evidence>
<keyword evidence="1" id="KW-1133">Transmembrane helix</keyword>
<dbReference type="EMBL" id="JBHLZP010000751">
    <property type="protein sequence ID" value="MFB9839579.1"/>
    <property type="molecule type" value="Genomic_DNA"/>
</dbReference>
<gene>
    <name evidence="2" type="ORF">ACFFNX_46300</name>
</gene>
<name>A0ABV5YWW5_9ACTN</name>